<organism evidence="2 3">
    <name type="scientific">Candidatus Paraprevotella stercoravium</name>
    <dbReference type="NCBI Taxonomy" id="2838725"/>
    <lineage>
        <taxon>Bacteria</taxon>
        <taxon>Pseudomonadati</taxon>
        <taxon>Bacteroidota</taxon>
        <taxon>Bacteroidia</taxon>
        <taxon>Bacteroidales</taxon>
        <taxon>Prevotellaceae</taxon>
        <taxon>Paraprevotella</taxon>
    </lineage>
</organism>
<comment type="caution">
    <text evidence="2">The sequence shown here is derived from an EMBL/GenBank/DDBJ whole genome shotgun (WGS) entry which is preliminary data.</text>
</comment>
<feature type="transmembrane region" description="Helical" evidence="1">
    <location>
        <begin position="26"/>
        <end position="46"/>
    </location>
</feature>
<sequence length="75" mass="8961">MNVKKTLFKIWSFYYQGFKEMTLGRILWAIILLKLFVLFFVLRIFFFPDYVATHADEGEEAQFVGEELVERMVAD</sequence>
<dbReference type="Proteomes" id="UP000823865">
    <property type="component" value="Unassembled WGS sequence"/>
</dbReference>
<accession>A0A9E2L7E8</accession>
<keyword evidence="1" id="KW-0812">Transmembrane</keyword>
<evidence type="ECO:0000313" key="3">
    <source>
        <dbReference type="Proteomes" id="UP000823865"/>
    </source>
</evidence>
<reference evidence="2" key="1">
    <citation type="journal article" date="2021" name="PeerJ">
        <title>Extensive microbial diversity within the chicken gut microbiome revealed by metagenomics and culture.</title>
        <authorList>
            <person name="Gilroy R."/>
            <person name="Ravi A."/>
            <person name="Getino M."/>
            <person name="Pursley I."/>
            <person name="Horton D.L."/>
            <person name="Alikhan N.F."/>
            <person name="Baker D."/>
            <person name="Gharbi K."/>
            <person name="Hall N."/>
            <person name="Watson M."/>
            <person name="Adriaenssens E.M."/>
            <person name="Foster-Nyarko E."/>
            <person name="Jarju S."/>
            <person name="Secka A."/>
            <person name="Antonio M."/>
            <person name="Oren A."/>
            <person name="Chaudhuri R.R."/>
            <person name="La Ragione R."/>
            <person name="Hildebrand F."/>
            <person name="Pallen M.J."/>
        </authorList>
    </citation>
    <scope>NUCLEOTIDE SEQUENCE</scope>
    <source>
        <strain evidence="2">G3-2149</strain>
    </source>
</reference>
<dbReference type="InterPro" id="IPR027853">
    <property type="entry name" value="DUF4492"/>
</dbReference>
<reference evidence="2" key="2">
    <citation type="submission" date="2021-04" db="EMBL/GenBank/DDBJ databases">
        <authorList>
            <person name="Gilroy R."/>
        </authorList>
    </citation>
    <scope>NUCLEOTIDE SEQUENCE</scope>
    <source>
        <strain evidence="2">G3-2149</strain>
    </source>
</reference>
<proteinExistence type="predicted"/>
<dbReference type="EMBL" id="JAHLFU010000087">
    <property type="protein sequence ID" value="MBU3853108.1"/>
    <property type="molecule type" value="Genomic_DNA"/>
</dbReference>
<name>A0A9E2L7E8_9BACT</name>
<dbReference type="Pfam" id="PF14899">
    <property type="entry name" value="DUF4492"/>
    <property type="match status" value="1"/>
</dbReference>
<gene>
    <name evidence="2" type="ORF">H9789_04715</name>
</gene>
<evidence type="ECO:0000256" key="1">
    <source>
        <dbReference type="SAM" id="Phobius"/>
    </source>
</evidence>
<protein>
    <submittedName>
        <fullName evidence="2">DUF4492 domain-containing protein</fullName>
    </submittedName>
</protein>
<keyword evidence="1" id="KW-1133">Transmembrane helix</keyword>
<evidence type="ECO:0000313" key="2">
    <source>
        <dbReference type="EMBL" id="MBU3853108.1"/>
    </source>
</evidence>
<keyword evidence="1" id="KW-0472">Membrane</keyword>
<dbReference type="AlphaFoldDB" id="A0A9E2L7E8"/>